<proteinExistence type="predicted"/>
<dbReference type="Proteomes" id="UP000256779">
    <property type="component" value="Unassembled WGS sequence"/>
</dbReference>
<organism evidence="2 3">
    <name type="scientific">Marinoscillum furvescens DSM 4134</name>
    <dbReference type="NCBI Taxonomy" id="1122208"/>
    <lineage>
        <taxon>Bacteria</taxon>
        <taxon>Pseudomonadati</taxon>
        <taxon>Bacteroidota</taxon>
        <taxon>Cytophagia</taxon>
        <taxon>Cytophagales</taxon>
        <taxon>Reichenbachiellaceae</taxon>
        <taxon>Marinoscillum</taxon>
    </lineage>
</organism>
<evidence type="ECO:0000313" key="2">
    <source>
        <dbReference type="EMBL" id="RED96160.1"/>
    </source>
</evidence>
<gene>
    <name evidence="2" type="ORF">C7460_11549</name>
</gene>
<evidence type="ECO:0000313" key="3">
    <source>
        <dbReference type="Proteomes" id="UP000256779"/>
    </source>
</evidence>
<dbReference type="RefSeq" id="WP_115869018.1">
    <property type="nucleotide sequence ID" value="NZ_QREG01000015.1"/>
</dbReference>
<name>A0A3D9KZT2_MARFU</name>
<dbReference type="InterPro" id="IPR011250">
    <property type="entry name" value="OMP/PagP_B-barrel"/>
</dbReference>
<accession>A0A3D9KZT2</accession>
<comment type="caution">
    <text evidence="2">The sequence shown here is derived from an EMBL/GenBank/DDBJ whole genome shotgun (WGS) entry which is preliminary data.</text>
</comment>
<protein>
    <submittedName>
        <fullName evidence="2">Opacity protein-like surface antigen</fullName>
    </submittedName>
</protein>
<keyword evidence="1" id="KW-0732">Signal</keyword>
<dbReference type="Gene3D" id="2.40.160.20">
    <property type="match status" value="1"/>
</dbReference>
<feature type="signal peptide" evidence="1">
    <location>
        <begin position="1"/>
        <end position="20"/>
    </location>
</feature>
<keyword evidence="3" id="KW-1185">Reference proteome</keyword>
<dbReference type="SUPFAM" id="SSF56925">
    <property type="entry name" value="OMPA-like"/>
    <property type="match status" value="1"/>
</dbReference>
<sequence>MKKLILPILVMLLIASVADAQSRNNYQRYRQSLQKTGFRGIGLGAGLYFPSMDYYSDSDYDFDITPAFMLGQEFWLYKPLAARLAVGYQKSSGSRTSGDFSESQEITFIPISIDGLFYMTTATRFSKTPQPSFYFGAGVEITQLNLTYNSTGGSPQELSGGTTLAHGIVGMEYPIAGNLKIGLEAQYVFGKYEQTFVTEGNNTYLQEISVSGPKAFFSVKYVISEYIPRRGRAFPRRR</sequence>
<dbReference type="EMBL" id="QREG01000015">
    <property type="protein sequence ID" value="RED96160.1"/>
    <property type="molecule type" value="Genomic_DNA"/>
</dbReference>
<reference evidence="2 3" key="1">
    <citation type="submission" date="2018-07" db="EMBL/GenBank/DDBJ databases">
        <title>Genomic Encyclopedia of Type Strains, Phase IV (KMG-IV): sequencing the most valuable type-strain genomes for metagenomic binning, comparative biology and taxonomic classification.</title>
        <authorList>
            <person name="Goeker M."/>
        </authorList>
    </citation>
    <scope>NUCLEOTIDE SEQUENCE [LARGE SCALE GENOMIC DNA]</scope>
    <source>
        <strain evidence="2 3">DSM 4134</strain>
    </source>
</reference>
<evidence type="ECO:0000256" key="1">
    <source>
        <dbReference type="SAM" id="SignalP"/>
    </source>
</evidence>
<feature type="chain" id="PRO_5017833235" evidence="1">
    <location>
        <begin position="21"/>
        <end position="238"/>
    </location>
</feature>
<dbReference type="AlphaFoldDB" id="A0A3D9KZT2"/>